<sequence length="857" mass="98293">MAISEPKSAHLREVSLFAFNWKKSATEAHRMLEKFEDAELQALLAEDSTQMQEKLAKQLQVSQGAVSLRLNSLGMTQKLSRWVPHEHEKKSFLHRIVISGEKWIHFSNPTRQKSWGLPDQFPKQTPRPNRFGKNAMLCIWWDQTGVVYFELLKPGKMNDLHLKRSSAKFVPHLLTNEQKEHRKETCKNMVEMFNSDPHWIKIVITGDETWMYGYDPETKRQSSQWLQPGEPRFKKASLIKSKLKCLLITFINPIPAGRWSVPRTPHDSWSWRFPEGDADRRHPGAPSEKSPTVACSQQVWRLQVLVVASKTQRPQAGWPQNPVIQLKDAGHGLPEAQQSRHPRQEPDVRSRCSIRPVLPRRVESGFHPVQYMIALEQLLGKSSVYQLMKMSGQVLVELARVDLAERLVEEGLTIGTTLLKVFPYRQRPEKIVVGNLPLAIKDEDVVAALRPYCRVVSLTHEVVASGGYTWTTGNREALILLNEGMKLHQIPANLQTPSTSSSPAPPSSVANFPIRPYETPAPELPVPAPSISQLPSRAEPFLINTEPSAAPAKEKQTMYPSPVPAARRPQKQTMTVPSIQSTTPVTQILSPSLTLQERDQIENIFIQLGADSVLGPLYEEVDDGKVVAAKVQGTLLKYLKTSVTSLQWIQTLIERIQRTILNYLKTSETSVQWIQTLIKRIKRTILNYLKTSVTSQQWIQTLIKIIQRTILNYLKTSETSQQWIQTLIKIIQRTIFNYLKTSETSQQWIQTLIKIIQRTILNYLKTSETSQQWIQTLIKIIQRTIFNYLKTSETSQQWIQTLIKIIQRTIFNYLKTSETSQQWIQTLIKIIQRTILNYLKTSVTSLQWIQTLIERIQ</sequence>
<dbReference type="InterPro" id="IPR016024">
    <property type="entry name" value="ARM-type_fold"/>
</dbReference>
<dbReference type="InterPro" id="IPR001888">
    <property type="entry name" value="Transposase_1"/>
</dbReference>
<keyword evidence="3" id="KW-1185">Reference proteome</keyword>
<evidence type="ECO:0000256" key="1">
    <source>
        <dbReference type="SAM" id="MobiDB-lite"/>
    </source>
</evidence>
<dbReference type="PANTHER" id="PTHR46060">
    <property type="entry name" value="MARINER MOS1 TRANSPOSASE-LIKE PROTEIN"/>
    <property type="match status" value="1"/>
</dbReference>
<feature type="compositionally biased region" description="Polar residues" evidence="1">
    <location>
        <begin position="571"/>
        <end position="580"/>
    </location>
</feature>
<gene>
    <name evidence="2" type="ORF">LAZ67_12001527</name>
</gene>
<dbReference type="InterPro" id="IPR036397">
    <property type="entry name" value="RNaseH_sf"/>
</dbReference>
<dbReference type="Pfam" id="PF01359">
    <property type="entry name" value="Transposase_1"/>
    <property type="match status" value="1"/>
</dbReference>
<feature type="region of interest" description="Disordered" evidence="1">
    <location>
        <begin position="273"/>
        <end position="292"/>
    </location>
</feature>
<feature type="region of interest" description="Disordered" evidence="1">
    <location>
        <begin position="550"/>
        <end position="580"/>
    </location>
</feature>
<dbReference type="SUPFAM" id="SSF48371">
    <property type="entry name" value="ARM repeat"/>
    <property type="match status" value="1"/>
</dbReference>
<proteinExistence type="predicted"/>
<name>A0ABY6L3L6_9ARAC</name>
<dbReference type="Gene3D" id="1.10.10.10">
    <property type="entry name" value="Winged helix-like DNA-binding domain superfamily/Winged helix DNA-binding domain"/>
    <property type="match status" value="1"/>
</dbReference>
<protein>
    <submittedName>
        <fullName evidence="2">Uncharacterized protein</fullName>
    </submittedName>
</protein>
<dbReference type="EMBL" id="CP092874">
    <property type="protein sequence ID" value="UYV74866.1"/>
    <property type="molecule type" value="Genomic_DNA"/>
</dbReference>
<dbReference type="Gene3D" id="3.30.420.10">
    <property type="entry name" value="Ribonuclease H-like superfamily/Ribonuclease H"/>
    <property type="match status" value="2"/>
</dbReference>
<dbReference type="Proteomes" id="UP001235939">
    <property type="component" value="Chromosome 12"/>
</dbReference>
<reference evidence="2 3" key="1">
    <citation type="submission" date="2022-01" db="EMBL/GenBank/DDBJ databases">
        <title>A chromosomal length assembly of Cordylochernes scorpioides.</title>
        <authorList>
            <person name="Zeh D."/>
            <person name="Zeh J."/>
        </authorList>
    </citation>
    <scope>NUCLEOTIDE SEQUENCE [LARGE SCALE GENOMIC DNA]</scope>
    <source>
        <strain evidence="2">IN4F17</strain>
        <tissue evidence="2">Whole Body</tissue>
    </source>
</reference>
<evidence type="ECO:0000313" key="2">
    <source>
        <dbReference type="EMBL" id="UYV74866.1"/>
    </source>
</evidence>
<dbReference type="InterPro" id="IPR036388">
    <property type="entry name" value="WH-like_DNA-bd_sf"/>
</dbReference>
<evidence type="ECO:0000313" key="3">
    <source>
        <dbReference type="Proteomes" id="UP001235939"/>
    </source>
</evidence>
<dbReference type="Gene3D" id="1.10.10.1450">
    <property type="match status" value="1"/>
</dbReference>
<feature type="region of interest" description="Disordered" evidence="1">
    <location>
        <begin position="493"/>
        <end position="512"/>
    </location>
</feature>
<accession>A0ABY6L3L6</accession>
<dbReference type="InterPro" id="IPR052709">
    <property type="entry name" value="Transposase-MT_Hybrid"/>
</dbReference>
<organism evidence="2 3">
    <name type="scientific">Cordylochernes scorpioides</name>
    <dbReference type="NCBI Taxonomy" id="51811"/>
    <lineage>
        <taxon>Eukaryota</taxon>
        <taxon>Metazoa</taxon>
        <taxon>Ecdysozoa</taxon>
        <taxon>Arthropoda</taxon>
        <taxon>Chelicerata</taxon>
        <taxon>Arachnida</taxon>
        <taxon>Pseudoscorpiones</taxon>
        <taxon>Cheliferoidea</taxon>
        <taxon>Chernetidae</taxon>
        <taxon>Cordylochernes</taxon>
    </lineage>
</organism>
<dbReference type="PANTHER" id="PTHR46060:SF1">
    <property type="entry name" value="MARINER MOS1 TRANSPOSASE-LIKE PROTEIN"/>
    <property type="match status" value="1"/>
</dbReference>